<evidence type="ECO:0000256" key="6">
    <source>
        <dbReference type="ARBA" id="ARBA00022695"/>
    </source>
</evidence>
<feature type="domain" description="DNA polymerase III beta sliding clamp N-terminal" evidence="12">
    <location>
        <begin position="4"/>
        <end position="123"/>
    </location>
</feature>
<dbReference type="GO" id="GO:0003887">
    <property type="term" value="F:DNA-directed DNA polymerase activity"/>
    <property type="evidence" value="ECO:0007669"/>
    <property type="project" value="UniProtKB-KW"/>
</dbReference>
<dbReference type="Pfam" id="PF00712">
    <property type="entry name" value="DNA_pol3_beta"/>
    <property type="match status" value="1"/>
</dbReference>
<comment type="caution">
    <text evidence="13">The sequence shown here is derived from an EMBL/GenBank/DDBJ whole genome shotgun (WGS) entry which is preliminary data.</text>
</comment>
<dbReference type="PANTHER" id="PTHR30478">
    <property type="entry name" value="DNA POLYMERASE III SUBUNIT BETA"/>
    <property type="match status" value="1"/>
</dbReference>
<dbReference type="Proteomes" id="UP000318801">
    <property type="component" value="Unassembled WGS sequence"/>
</dbReference>
<keyword evidence="7" id="KW-0235">DNA replication</keyword>
<keyword evidence="8" id="KW-0239">DNA-directed DNA polymerase</keyword>
<dbReference type="InterPro" id="IPR001001">
    <property type="entry name" value="DNA_polIII_beta"/>
</dbReference>
<evidence type="ECO:0000256" key="10">
    <source>
        <dbReference type="ARBA" id="ARBA00030988"/>
    </source>
</evidence>
<keyword evidence="4" id="KW-0963">Cytoplasm</keyword>
<dbReference type="OrthoDB" id="8396198at2"/>
<evidence type="ECO:0000256" key="5">
    <source>
        <dbReference type="ARBA" id="ARBA00022679"/>
    </source>
</evidence>
<dbReference type="InterPro" id="IPR046938">
    <property type="entry name" value="DNA_clamp_sf"/>
</dbReference>
<dbReference type="GO" id="GO:0006271">
    <property type="term" value="P:DNA strand elongation involved in DNA replication"/>
    <property type="evidence" value="ECO:0007669"/>
    <property type="project" value="TreeGrafter"/>
</dbReference>
<accession>A0A506UEQ9</accession>
<evidence type="ECO:0000256" key="1">
    <source>
        <dbReference type="ARBA" id="ARBA00004496"/>
    </source>
</evidence>
<evidence type="ECO:0000256" key="2">
    <source>
        <dbReference type="ARBA" id="ARBA00010752"/>
    </source>
</evidence>
<dbReference type="CDD" id="cd00140">
    <property type="entry name" value="beta_clamp"/>
    <property type="match status" value="1"/>
</dbReference>
<dbReference type="RefSeq" id="WP_141148244.1">
    <property type="nucleotide sequence ID" value="NZ_VHLG01000003.1"/>
</dbReference>
<protein>
    <recommendedName>
        <fullName evidence="3">Beta sliding clamp</fullName>
    </recommendedName>
    <alternativeName>
        <fullName evidence="11">Beta-clamp processivity factor</fullName>
    </alternativeName>
    <alternativeName>
        <fullName evidence="10">DNA polymerase III beta sliding clamp subunit</fullName>
    </alternativeName>
</protein>
<dbReference type="PANTHER" id="PTHR30478:SF0">
    <property type="entry name" value="BETA SLIDING CLAMP"/>
    <property type="match status" value="1"/>
</dbReference>
<name>A0A506UEQ9_9HYPH</name>
<dbReference type="EMBL" id="VHLG01000003">
    <property type="protein sequence ID" value="TPW31474.1"/>
    <property type="molecule type" value="Genomic_DNA"/>
</dbReference>
<dbReference type="SUPFAM" id="SSF55979">
    <property type="entry name" value="DNA clamp"/>
    <property type="match status" value="1"/>
</dbReference>
<dbReference type="Gene3D" id="3.10.150.10">
    <property type="entry name" value="DNA Polymerase III, subunit A, domain 2"/>
    <property type="match status" value="1"/>
</dbReference>
<evidence type="ECO:0000256" key="9">
    <source>
        <dbReference type="ARBA" id="ARBA00023125"/>
    </source>
</evidence>
<keyword evidence="6" id="KW-0548">Nucleotidyltransferase</keyword>
<proteinExistence type="inferred from homology"/>
<evidence type="ECO:0000256" key="11">
    <source>
        <dbReference type="ARBA" id="ARBA00033276"/>
    </source>
</evidence>
<gene>
    <name evidence="13" type="ORF">FJU08_06870</name>
</gene>
<dbReference type="InterPro" id="IPR022634">
    <property type="entry name" value="DNA_polIII_beta_N"/>
</dbReference>
<dbReference type="GO" id="GO:0008408">
    <property type="term" value="F:3'-5' exonuclease activity"/>
    <property type="evidence" value="ECO:0007669"/>
    <property type="project" value="InterPro"/>
</dbReference>
<comment type="subcellular location">
    <subcellularLocation>
        <location evidence="1">Cytoplasm</location>
    </subcellularLocation>
</comment>
<keyword evidence="5" id="KW-0808">Transferase</keyword>
<evidence type="ECO:0000313" key="13">
    <source>
        <dbReference type="EMBL" id="TPW31474.1"/>
    </source>
</evidence>
<reference evidence="13 14" key="1">
    <citation type="submission" date="2019-06" db="EMBL/GenBank/DDBJ databases">
        <authorList>
            <person name="Li M."/>
        </authorList>
    </citation>
    <scope>NUCLEOTIDE SEQUENCE [LARGE SCALE GENOMIC DNA]</scope>
    <source>
        <strain evidence="13 14">BGMRC2036</strain>
    </source>
</reference>
<organism evidence="13 14">
    <name type="scientific">Martelella alba</name>
    <dbReference type="NCBI Taxonomy" id="2590451"/>
    <lineage>
        <taxon>Bacteria</taxon>
        <taxon>Pseudomonadati</taxon>
        <taxon>Pseudomonadota</taxon>
        <taxon>Alphaproteobacteria</taxon>
        <taxon>Hyphomicrobiales</taxon>
        <taxon>Aurantimonadaceae</taxon>
        <taxon>Martelella</taxon>
    </lineage>
</organism>
<evidence type="ECO:0000256" key="4">
    <source>
        <dbReference type="ARBA" id="ARBA00022490"/>
    </source>
</evidence>
<evidence type="ECO:0000256" key="3">
    <source>
        <dbReference type="ARBA" id="ARBA00021035"/>
    </source>
</evidence>
<evidence type="ECO:0000259" key="12">
    <source>
        <dbReference type="Pfam" id="PF00712"/>
    </source>
</evidence>
<keyword evidence="14" id="KW-1185">Reference proteome</keyword>
<keyword evidence="9" id="KW-0238">DNA-binding</keyword>
<comment type="similarity">
    <text evidence="2">Belongs to the beta sliding clamp family.</text>
</comment>
<evidence type="ECO:0000256" key="7">
    <source>
        <dbReference type="ARBA" id="ARBA00022705"/>
    </source>
</evidence>
<evidence type="ECO:0000313" key="14">
    <source>
        <dbReference type="Proteomes" id="UP000318801"/>
    </source>
</evidence>
<sequence length="226" mass="24842">MSLFTVEKPKLVSALERARNAVEKSINIPILENILIERADDGEGLSVRATNLNIEVSCRFEARVDEAFAAFTLPAHRLFDIVKTWPDGREIEFAWSDETRNSVVVKSGRSRFVLPALPAEDFVRMRREPSAAAFTIDAGQLTTALSQTATALSRDSPWFVNRDHGTAPGLPETPAREKYRYGKQGDQSIFARGPYPSCFDGDGARGSTSSCIAVQCRHGLGLAKVL</sequence>
<dbReference type="AlphaFoldDB" id="A0A506UEQ9"/>
<dbReference type="GO" id="GO:0003677">
    <property type="term" value="F:DNA binding"/>
    <property type="evidence" value="ECO:0007669"/>
    <property type="project" value="UniProtKB-KW"/>
</dbReference>
<evidence type="ECO:0000256" key="8">
    <source>
        <dbReference type="ARBA" id="ARBA00022932"/>
    </source>
</evidence>
<dbReference type="GO" id="GO:0005737">
    <property type="term" value="C:cytoplasm"/>
    <property type="evidence" value="ECO:0007669"/>
    <property type="project" value="UniProtKB-SubCell"/>
</dbReference>
<dbReference type="GO" id="GO:0009360">
    <property type="term" value="C:DNA polymerase III complex"/>
    <property type="evidence" value="ECO:0007669"/>
    <property type="project" value="InterPro"/>
</dbReference>